<dbReference type="EMBL" id="CP011801">
    <property type="protein sequence ID" value="ALA59504.1"/>
    <property type="molecule type" value="Genomic_DNA"/>
</dbReference>
<accession>A0A0K2GF82</accession>
<dbReference type="KEGG" id="nmv:NITMOv2_3105"/>
<name>A0A0K2GF82_NITMO</name>
<evidence type="ECO:0000313" key="1">
    <source>
        <dbReference type="EMBL" id="ALA59504.1"/>
    </source>
</evidence>
<gene>
    <name evidence="1" type="ORF">NITMOv2_3105</name>
</gene>
<evidence type="ECO:0000313" key="2">
    <source>
        <dbReference type="Proteomes" id="UP000069205"/>
    </source>
</evidence>
<reference evidence="1 2" key="1">
    <citation type="journal article" date="2015" name="Proc. Natl. Acad. Sci. U.S.A.">
        <title>Expanded metabolic versatility of ubiquitous nitrite-oxidizing bacteria from the genus Nitrospira.</title>
        <authorList>
            <person name="Koch H."/>
            <person name="Lucker S."/>
            <person name="Albertsen M."/>
            <person name="Kitzinger K."/>
            <person name="Herbold C."/>
            <person name="Spieck E."/>
            <person name="Nielsen P.H."/>
            <person name="Wagner M."/>
            <person name="Daims H."/>
        </authorList>
    </citation>
    <scope>NUCLEOTIDE SEQUENCE [LARGE SCALE GENOMIC DNA]</scope>
    <source>
        <strain evidence="1 2">NSP M-1</strain>
    </source>
</reference>
<sequence length="177" mass="19279">MAQLSLTTVRTDAYASGSPWPPAHVQRVFAVPDRHITTHTQGPSVTSTLDWSLLTTERTGLSVTRVTRPADGASGSLHHNGTEALTYCAGSQLRGMAFPTLVTNWLPIQMPYDPTGIAAGATDFLLGRTTPDTHPTLMKDALQESFFVADRTDPNRRHGFRLLLRSMDTCLNEGQST</sequence>
<proteinExistence type="predicted"/>
<dbReference type="AlphaFoldDB" id="A0A0K2GF82"/>
<organism evidence="1 2">
    <name type="scientific">Nitrospira moscoviensis</name>
    <dbReference type="NCBI Taxonomy" id="42253"/>
    <lineage>
        <taxon>Bacteria</taxon>
        <taxon>Pseudomonadati</taxon>
        <taxon>Nitrospirota</taxon>
        <taxon>Nitrospiria</taxon>
        <taxon>Nitrospirales</taxon>
        <taxon>Nitrospiraceae</taxon>
        <taxon>Nitrospira</taxon>
    </lineage>
</organism>
<dbReference type="Proteomes" id="UP000069205">
    <property type="component" value="Chromosome"/>
</dbReference>
<keyword evidence="2" id="KW-1185">Reference proteome</keyword>
<protein>
    <submittedName>
        <fullName evidence="1">Uncharacterized protein</fullName>
    </submittedName>
</protein>